<dbReference type="EMBL" id="PEBW01000002">
    <property type="protein sequence ID" value="PTQ52483.1"/>
    <property type="molecule type" value="Genomic_DNA"/>
</dbReference>
<name>A0A2T5G8I2_9BACL</name>
<dbReference type="Proteomes" id="UP000244016">
    <property type="component" value="Unassembled WGS sequence"/>
</dbReference>
<evidence type="ECO:0000313" key="3">
    <source>
        <dbReference type="Proteomes" id="UP000244016"/>
    </source>
</evidence>
<dbReference type="InterPro" id="IPR036270">
    <property type="entry name" value="UPF0358_sf"/>
</dbReference>
<organism evidence="2 3">
    <name type="scientific">Brockia lithotrophica</name>
    <dbReference type="NCBI Taxonomy" id="933949"/>
    <lineage>
        <taxon>Bacteria</taxon>
        <taxon>Bacillati</taxon>
        <taxon>Bacillota</taxon>
        <taxon>Bacilli</taxon>
        <taxon>Bacillales</taxon>
        <taxon>Bacillales Family X. Incertae Sedis</taxon>
        <taxon>Brockia</taxon>
    </lineage>
</organism>
<evidence type="ECO:0000256" key="1">
    <source>
        <dbReference type="HAMAP-Rule" id="MF_01560"/>
    </source>
</evidence>
<gene>
    <name evidence="2" type="ORF">BLITH_0662</name>
</gene>
<dbReference type="HAMAP" id="MF_01560">
    <property type="entry name" value="UPF0358"/>
    <property type="match status" value="1"/>
</dbReference>
<sequence length="104" mass="11723">MDNIGFAAKALELLESDAERIVRLIRVQRENLVLPNCPLYQEVLDTQMFGLSREVDFAVRLGLISREEGKRILDRLEEELALLDAEVSRDASVSRPDAGCRPTP</sequence>
<comment type="caution">
    <text evidence="2">The sequence shown here is derived from an EMBL/GenBank/DDBJ whole genome shotgun (WGS) entry which is preliminary data.</text>
</comment>
<dbReference type="Gene3D" id="1.10.287.750">
    <property type="entry name" value="SO2669-like"/>
    <property type="match status" value="1"/>
</dbReference>
<evidence type="ECO:0000313" key="2">
    <source>
        <dbReference type="EMBL" id="PTQ52483.1"/>
    </source>
</evidence>
<proteinExistence type="inferred from homology"/>
<dbReference type="Pfam" id="PF07408">
    <property type="entry name" value="DUF1507"/>
    <property type="match status" value="1"/>
</dbReference>
<protein>
    <recommendedName>
        <fullName evidence="1">UPF0358 protein BLITH_0662</fullName>
    </recommendedName>
</protein>
<accession>A0A2T5G8I2</accession>
<dbReference type="AlphaFoldDB" id="A0A2T5G8I2"/>
<dbReference type="NCBIfam" id="NF010187">
    <property type="entry name" value="PRK13666.1"/>
    <property type="match status" value="1"/>
</dbReference>
<dbReference type="InterPro" id="IPR009983">
    <property type="entry name" value="UPF0358"/>
</dbReference>
<reference evidence="2 3" key="1">
    <citation type="submission" date="2017-08" db="EMBL/GenBank/DDBJ databases">
        <title>Burning lignite coal seam in the remote Altai Mountains harbors a hydrogen-driven thermophilic microbial community.</title>
        <authorList>
            <person name="Kadnikov V.V."/>
            <person name="Mardanov A.V."/>
            <person name="Ivasenko D."/>
            <person name="Beletsky A.V."/>
            <person name="Karnachuk O.V."/>
            <person name="Ravin N.V."/>
        </authorList>
    </citation>
    <scope>NUCLEOTIDE SEQUENCE [LARGE SCALE GENOMIC DNA]</scope>
    <source>
        <strain evidence="2">AL31</strain>
    </source>
</reference>
<comment type="similarity">
    <text evidence="1">Belongs to the UPF0358 family.</text>
</comment>
<dbReference type="SUPFAM" id="SSF140404">
    <property type="entry name" value="EF2458-like"/>
    <property type="match status" value="1"/>
</dbReference>